<proteinExistence type="predicted"/>
<dbReference type="EMBL" id="FWWU01000006">
    <property type="protein sequence ID" value="SMB83252.1"/>
    <property type="molecule type" value="Genomic_DNA"/>
</dbReference>
<dbReference type="GO" id="GO:0004803">
    <property type="term" value="F:transposase activity"/>
    <property type="evidence" value="ECO:0007669"/>
    <property type="project" value="InterPro"/>
</dbReference>
<accession>A0A1W1UQ71</accession>
<evidence type="ECO:0000313" key="3">
    <source>
        <dbReference type="Proteomes" id="UP000192582"/>
    </source>
</evidence>
<organism evidence="2 3">
    <name type="scientific">Deinococcus hopiensis KR-140</name>
    <dbReference type="NCBI Taxonomy" id="695939"/>
    <lineage>
        <taxon>Bacteria</taxon>
        <taxon>Thermotogati</taxon>
        <taxon>Deinococcota</taxon>
        <taxon>Deinococci</taxon>
        <taxon>Deinococcales</taxon>
        <taxon>Deinococcaceae</taxon>
        <taxon>Deinococcus</taxon>
    </lineage>
</organism>
<dbReference type="InterPro" id="IPR002525">
    <property type="entry name" value="Transp_IS110-like_N"/>
</dbReference>
<feature type="domain" description="Transposase IS110-like N-terminal" evidence="1">
    <location>
        <begin position="4"/>
        <end position="115"/>
    </location>
</feature>
<dbReference type="InterPro" id="IPR047650">
    <property type="entry name" value="Transpos_IS110"/>
</dbReference>
<dbReference type="GO" id="GO:0003677">
    <property type="term" value="F:DNA binding"/>
    <property type="evidence" value="ECO:0007669"/>
    <property type="project" value="InterPro"/>
</dbReference>
<dbReference type="Pfam" id="PF01548">
    <property type="entry name" value="DEDD_Tnp_IS110"/>
    <property type="match status" value="1"/>
</dbReference>
<reference evidence="2 3" key="1">
    <citation type="submission" date="2017-04" db="EMBL/GenBank/DDBJ databases">
        <authorList>
            <person name="Afonso C.L."/>
            <person name="Miller P.J."/>
            <person name="Scott M.A."/>
            <person name="Spackman E."/>
            <person name="Goraichik I."/>
            <person name="Dimitrov K.M."/>
            <person name="Suarez D.L."/>
            <person name="Swayne D.E."/>
        </authorList>
    </citation>
    <scope>NUCLEOTIDE SEQUENCE [LARGE SCALE GENOMIC DNA]</scope>
    <source>
        <strain evidence="2 3">KR-140</strain>
    </source>
</reference>
<protein>
    <submittedName>
        <fullName evidence="2">Transposase and inactivated derivatives</fullName>
    </submittedName>
</protein>
<dbReference type="GO" id="GO:0006313">
    <property type="term" value="P:DNA transposition"/>
    <property type="evidence" value="ECO:0007669"/>
    <property type="project" value="InterPro"/>
</dbReference>
<dbReference type="PANTHER" id="PTHR33055">
    <property type="entry name" value="TRANSPOSASE FOR INSERTION SEQUENCE ELEMENT IS1111A"/>
    <property type="match status" value="1"/>
</dbReference>
<dbReference type="STRING" id="695939.SAMN00790413_04328"/>
<dbReference type="PANTHER" id="PTHR33055:SF3">
    <property type="entry name" value="PUTATIVE TRANSPOSASE FOR IS117-RELATED"/>
    <property type="match status" value="1"/>
</dbReference>
<dbReference type="OrthoDB" id="58413at2"/>
<dbReference type="AlphaFoldDB" id="A0A1W1UQ71"/>
<name>A0A1W1UQ71_9DEIO</name>
<dbReference type="RefSeq" id="WP_084046417.1">
    <property type="nucleotide sequence ID" value="NZ_FWWU01000006.1"/>
</dbReference>
<dbReference type="Proteomes" id="UP000192582">
    <property type="component" value="Unassembled WGS sequence"/>
</dbReference>
<gene>
    <name evidence="2" type="ORF">SAMN00790413_04328</name>
</gene>
<evidence type="ECO:0000259" key="1">
    <source>
        <dbReference type="Pfam" id="PF01548"/>
    </source>
</evidence>
<keyword evidence="3" id="KW-1185">Reference proteome</keyword>
<evidence type="ECO:0000313" key="2">
    <source>
        <dbReference type="EMBL" id="SMB83252.1"/>
    </source>
</evidence>
<sequence>MFALGLDIGKDPLYAHLQINDDLGQSLQDLPNTPTGFERLLQWAQQHDVTPTELHVVMEATGVYWEKCANVLFHAGCTVSVVNPTSIKYFARTKLKRSKTDKMDAAVIALYGATDAAETLVTPQHRTAGTQATRP</sequence>